<evidence type="ECO:0000313" key="3">
    <source>
        <dbReference type="EMBL" id="QDV45897.1"/>
    </source>
</evidence>
<dbReference type="InterPro" id="IPR011990">
    <property type="entry name" value="TPR-like_helical_dom_sf"/>
</dbReference>
<dbReference type="InterPro" id="IPR011047">
    <property type="entry name" value="Quinoprotein_ADH-like_sf"/>
</dbReference>
<feature type="repeat" description="TPR" evidence="1">
    <location>
        <begin position="741"/>
        <end position="774"/>
    </location>
</feature>
<dbReference type="SUPFAM" id="SSF50998">
    <property type="entry name" value="Quinoprotein alcohol dehydrogenase-like"/>
    <property type="match status" value="2"/>
</dbReference>
<reference evidence="3 4" key="1">
    <citation type="submission" date="2019-03" db="EMBL/GenBank/DDBJ databases">
        <title>Deep-cultivation of Planctomycetes and their phenomic and genomic characterization uncovers novel biology.</title>
        <authorList>
            <person name="Wiegand S."/>
            <person name="Jogler M."/>
            <person name="Boedeker C."/>
            <person name="Pinto D."/>
            <person name="Vollmers J."/>
            <person name="Rivas-Marin E."/>
            <person name="Kohn T."/>
            <person name="Peeters S.H."/>
            <person name="Heuer A."/>
            <person name="Rast P."/>
            <person name="Oberbeckmann S."/>
            <person name="Bunk B."/>
            <person name="Jeske O."/>
            <person name="Meyerdierks A."/>
            <person name="Storesund J.E."/>
            <person name="Kallscheuer N."/>
            <person name="Luecker S."/>
            <person name="Lage O.M."/>
            <person name="Pohl T."/>
            <person name="Merkel B.J."/>
            <person name="Hornburger P."/>
            <person name="Mueller R.-W."/>
            <person name="Bruemmer F."/>
            <person name="Labrenz M."/>
            <person name="Spormann A.M."/>
            <person name="Op den Camp H."/>
            <person name="Overmann J."/>
            <person name="Amann R."/>
            <person name="Jetten M.S.M."/>
            <person name="Mascher T."/>
            <person name="Medema M.H."/>
            <person name="Devos D.P."/>
            <person name="Kaster A.-K."/>
            <person name="Ovreas L."/>
            <person name="Rohde M."/>
            <person name="Galperin M.Y."/>
            <person name="Jogler C."/>
        </authorList>
    </citation>
    <scope>NUCLEOTIDE SEQUENCE [LARGE SCALE GENOMIC DNA]</scope>
    <source>
        <strain evidence="3 4">Enr13</strain>
    </source>
</reference>
<feature type="domain" description="Pyrrolo-quinoline quinone repeat" evidence="2">
    <location>
        <begin position="1139"/>
        <end position="1410"/>
    </location>
</feature>
<keyword evidence="4" id="KW-1185">Reference proteome</keyword>
<dbReference type="InterPro" id="IPR019734">
    <property type="entry name" value="TPR_rpt"/>
</dbReference>
<dbReference type="PANTHER" id="PTHR34512:SF30">
    <property type="entry name" value="OUTER MEMBRANE PROTEIN ASSEMBLY FACTOR BAMB"/>
    <property type="match status" value="1"/>
</dbReference>
<dbReference type="InterPro" id="IPR015943">
    <property type="entry name" value="WD40/YVTN_repeat-like_dom_sf"/>
</dbReference>
<dbReference type="SUPFAM" id="SSF48452">
    <property type="entry name" value="TPR-like"/>
    <property type="match status" value="1"/>
</dbReference>
<dbReference type="PANTHER" id="PTHR34512">
    <property type="entry name" value="CELL SURFACE PROTEIN"/>
    <property type="match status" value="1"/>
</dbReference>
<gene>
    <name evidence="3" type="ORF">Enr13x_58000</name>
</gene>
<evidence type="ECO:0000256" key="1">
    <source>
        <dbReference type="PROSITE-ProRule" id="PRU00339"/>
    </source>
</evidence>
<keyword evidence="1" id="KW-0802">TPR repeat</keyword>
<evidence type="ECO:0000313" key="4">
    <source>
        <dbReference type="Proteomes" id="UP000319004"/>
    </source>
</evidence>
<feature type="domain" description="Pyrrolo-quinoline quinone repeat" evidence="2">
    <location>
        <begin position="581"/>
        <end position="694"/>
    </location>
</feature>
<dbReference type="Gene3D" id="2.130.10.10">
    <property type="entry name" value="YVTN repeat-like/Quinoprotein amine dehydrogenase"/>
    <property type="match status" value="3"/>
</dbReference>
<dbReference type="PROSITE" id="PS50005">
    <property type="entry name" value="TPR"/>
    <property type="match status" value="1"/>
</dbReference>
<dbReference type="Pfam" id="PF13360">
    <property type="entry name" value="PQQ_2"/>
    <property type="match status" value="3"/>
</dbReference>
<dbReference type="Proteomes" id="UP000319004">
    <property type="component" value="Chromosome"/>
</dbReference>
<accession>A0A518HYP3</accession>
<proteinExistence type="predicted"/>
<dbReference type="EMBL" id="CP037423">
    <property type="protein sequence ID" value="QDV45897.1"/>
    <property type="molecule type" value="Genomic_DNA"/>
</dbReference>
<sequence>MPAILFALCGGDRARAQQGRFGVGFDQNMSRFIPPPRLLNQRLKDAEEAIADARYSDAVVVLGDLLERHVDPTNDPTIAGQDFFLEIRDSDQQRLDKSFLRHCRDLIGALPSDAFATYELRYGALAKQLLDDATGDRDWKRLRSVRRKYFHTAAGYQASLILAQREMYLGHPLACSLLLDDVVASRHAVDQLGDGLLAMHAIACRLAGRTVPRDLGSISVQWNGDDAPTAETVTDWRSWIDGHYQVPQTDSISRSTDYPLLGGSASRNETADGQLPLSTPRWMLETTATPLEEQRLRQKAEELAASGRLVPPSWTPIRVGNQLLMRTTERLRGVDYRTGKRVWQYPWFQTDVSADNEQYDAMLGMGSSDPPDRLSRRVWNDLPYGQITSDGERVFLLDDLSPFQMLQINPLMGVRNTSTADGGRNTLVALELETEGKTLWRLGQNPTVESELNQAFFLGAPIAVDGALYAMAEIAGDIMLVSLDPATGNLLWQQQLVAIEGAGIQFDAIRRISGATPSYHEGVLICPTGAGATVAVDLADRTLRWGNPYQRRAMGSIMFNSRSGKSSDQLLQRWHNAAATASGLSVLVTPAATDNLYCFELVDGKKRFSKSRQAAFYVAGIRDDQLLMVSAREVVSHDLENGRLNWRTDQRLISAGQQIVGRGVFGDQSYIVPTSGNELVEISLEDGSLVDRVTAQFPLGNLIAIDGEIISQGPTRLVVALGKKTLGPRVERILQDDPDNLDALVQKALLLSERGERQEALKVLQKARQIDPDSDDVLMLSISSMLGEMRENPTPPPGLEEELDALIDTPAQRLEFVALRIQSALRNRSVQAATKRLLEFSSVMTNLSLVGNEDDSILRDPTRDCALDSWVSARAAEVMRIAEEDNQLDSVEQELKAHLEAMPADSSKRLSVMSGQFGPLGIDELVVSLAKRRVAEDELFSAERLLLGPTLPSRLVDQQQWRYTPRRAAMLGEVYSEGSLYQDAVAVSQTILNPVAEDEDSADLAADLKTKVRDMQTLAEDQIAAQTLPLDVTAPVSLSWQSQSLPGGGRSTFLQAVVDPTLYGGRTFQGWKVVNRGGSVMFQNPNGDVIPLPMDEFRAARIQDRKAKISGGLMILERPGRISAVDLFAMQGSRRSEASLWSRDFGADGATNTQRKIETTVFGDSNFSYPTNSGAANQISEFRVGPVLGDRVLVLQAGDLIAVDTQDKETLWRNSSAPTIGHIVVNDSRVAVVSYVKGIFASVSQFDLYDGRKIDSADWPYGKVWATSGKHVLAYDVDPKSSAAMVRLVDPFSGQVALELEALIKQPLTQGAGRGCGRILQDRYLVLFDSTGRLVIWDLLSATELCRHELGEMPELQSMYAMWMDGQILVLPANAVVRQKGDMLTQHGETHRTVHQIIAVSTQSGEINWTRDFQHDPWGMTIDQPYGSPVVLLARSKTIYEINKSTPKMDVAMLRLTDGETIHEQLERVVSPQSTGLTTFLTAQPELRRVRATIDGETLIYTFGESPQPIQQPVD</sequence>
<dbReference type="Gene3D" id="1.25.40.10">
    <property type="entry name" value="Tetratricopeptide repeat domain"/>
    <property type="match status" value="1"/>
</dbReference>
<organism evidence="3 4">
    <name type="scientific">Stieleria neptunia</name>
    <dbReference type="NCBI Taxonomy" id="2527979"/>
    <lineage>
        <taxon>Bacteria</taxon>
        <taxon>Pseudomonadati</taxon>
        <taxon>Planctomycetota</taxon>
        <taxon>Planctomycetia</taxon>
        <taxon>Pirellulales</taxon>
        <taxon>Pirellulaceae</taxon>
        <taxon>Stieleria</taxon>
    </lineage>
</organism>
<dbReference type="KEGG" id="snep:Enr13x_58000"/>
<feature type="domain" description="Pyrrolo-quinoline quinone repeat" evidence="2">
    <location>
        <begin position="429"/>
        <end position="546"/>
    </location>
</feature>
<dbReference type="InterPro" id="IPR002372">
    <property type="entry name" value="PQQ_rpt_dom"/>
</dbReference>
<name>A0A518HYP3_9BACT</name>
<evidence type="ECO:0000259" key="2">
    <source>
        <dbReference type="Pfam" id="PF13360"/>
    </source>
</evidence>
<protein>
    <submittedName>
        <fullName evidence="3">PQQ enzyme repeat protein</fullName>
    </submittedName>
</protein>